<dbReference type="InterPro" id="IPR045082">
    <property type="entry name" value="ATP_syn_F0_a_bact/chloroplast"/>
</dbReference>
<organism evidence="2 3">
    <name type="scientific">Gallibacter intestinalis</name>
    <dbReference type="NCBI Taxonomy" id="2779356"/>
    <lineage>
        <taxon>Bacteria</taxon>
        <taxon>Bacillati</taxon>
        <taxon>Bacillota</taxon>
        <taxon>Clostridia</taxon>
        <taxon>Eubacteriales</taxon>
        <taxon>Eubacteriaceae</taxon>
        <taxon>Gallibacter</taxon>
    </lineage>
</organism>
<dbReference type="EMBL" id="JADCKA010000018">
    <property type="protein sequence ID" value="MBE5036162.1"/>
    <property type="molecule type" value="Genomic_DNA"/>
</dbReference>
<comment type="caution">
    <text evidence="2">The sequence shown here is derived from an EMBL/GenBank/DDBJ whole genome shotgun (WGS) entry which is preliminary data.</text>
</comment>
<sequence length="233" mass="26200">MTVTGNLAAELTRELNTETLFTIPVLGGIPINESTVITWIIMAILVIASILLTRNLKVENPGKVQLLLESGIQWVYDFFDDIYGKQNRGYTPYLMTVLVFLAFSNTFMVLLGFKPPTKDLNVTVALALISLFLIETAGMRRKGIKGYIKHFTEPVAMITPINILEIAIRPMSLCMRLFGNVFGAFVVMELIKLIAPVIIPIPFSMFFDIFDGLLQAYIFVFLTAIFMNNEMED</sequence>
<feature type="transmembrane region" description="Helical" evidence="1">
    <location>
        <begin position="36"/>
        <end position="53"/>
    </location>
</feature>
<keyword evidence="1" id="KW-1003">Cell membrane</keyword>
<keyword evidence="1" id="KW-0812">Transmembrane</keyword>
<keyword evidence="1" id="KW-0813">Transport</keyword>
<keyword evidence="3" id="KW-1185">Reference proteome</keyword>
<protein>
    <recommendedName>
        <fullName evidence="1">ATP synthase subunit a</fullName>
    </recommendedName>
    <alternativeName>
        <fullName evidence="1">ATP synthase F0 sector subunit a</fullName>
    </alternativeName>
    <alternativeName>
        <fullName evidence="1">F-ATPase subunit 6</fullName>
    </alternativeName>
</protein>
<keyword evidence="1" id="KW-0406">Ion transport</keyword>
<feature type="transmembrane region" description="Helical" evidence="1">
    <location>
        <begin position="177"/>
        <end position="199"/>
    </location>
</feature>
<keyword evidence="1" id="KW-1133">Transmembrane helix</keyword>
<evidence type="ECO:0000313" key="2">
    <source>
        <dbReference type="EMBL" id="MBE5036162.1"/>
    </source>
</evidence>
<keyword evidence="1" id="KW-0375">Hydrogen ion transport</keyword>
<dbReference type="HAMAP" id="MF_01393">
    <property type="entry name" value="ATP_synth_a_bact"/>
    <property type="match status" value="1"/>
</dbReference>
<reference evidence="2 3" key="1">
    <citation type="submission" date="2020-10" db="EMBL/GenBank/DDBJ databases">
        <title>ChiBAC.</title>
        <authorList>
            <person name="Zenner C."/>
            <person name="Hitch T.C.A."/>
            <person name="Clavel T."/>
        </authorList>
    </citation>
    <scope>NUCLEOTIDE SEQUENCE [LARGE SCALE GENOMIC DNA]</scope>
    <source>
        <strain evidence="2 3">DSM 108706</strain>
    </source>
</reference>
<comment type="function">
    <text evidence="1">Key component of the proton channel; it plays a direct role in the translocation of protons across the membrane.</text>
</comment>
<dbReference type="Proteomes" id="UP001516588">
    <property type="component" value="Unassembled WGS sequence"/>
</dbReference>
<dbReference type="PANTHER" id="PTHR42823">
    <property type="entry name" value="ATP SYNTHASE SUBUNIT A, CHLOROPLASTIC"/>
    <property type="match status" value="1"/>
</dbReference>
<keyword evidence="1" id="KW-0066">ATP synthesis</keyword>
<dbReference type="PANTHER" id="PTHR42823:SF3">
    <property type="entry name" value="ATP SYNTHASE SUBUNIT A, CHLOROPLASTIC"/>
    <property type="match status" value="1"/>
</dbReference>
<proteinExistence type="inferred from homology"/>
<feature type="transmembrane region" description="Helical" evidence="1">
    <location>
        <begin position="120"/>
        <end position="139"/>
    </location>
</feature>
<gene>
    <name evidence="1" type="primary">atpB</name>
    <name evidence="2" type="ORF">INF20_07740</name>
</gene>
<evidence type="ECO:0000313" key="3">
    <source>
        <dbReference type="Proteomes" id="UP001516588"/>
    </source>
</evidence>
<dbReference type="Pfam" id="PF00119">
    <property type="entry name" value="ATP-synt_A"/>
    <property type="match status" value="1"/>
</dbReference>
<feature type="transmembrane region" description="Helical" evidence="1">
    <location>
        <begin position="205"/>
        <end position="227"/>
    </location>
</feature>
<evidence type="ECO:0000256" key="1">
    <source>
        <dbReference type="HAMAP-Rule" id="MF_01393"/>
    </source>
</evidence>
<keyword evidence="1" id="KW-0472">Membrane</keyword>
<accession>A0ABR9QZK4</accession>
<dbReference type="InterPro" id="IPR000568">
    <property type="entry name" value="ATP_synth_F0_asu"/>
</dbReference>
<name>A0ABR9QZK4_9FIRM</name>
<keyword evidence="1" id="KW-0138">CF(0)</keyword>
<dbReference type="CDD" id="cd00310">
    <property type="entry name" value="ATP-synt_Fo_a_6"/>
    <property type="match status" value="1"/>
</dbReference>
<comment type="similarity">
    <text evidence="1">Belongs to the ATPase A chain family.</text>
</comment>
<dbReference type="RefSeq" id="WP_226385808.1">
    <property type="nucleotide sequence ID" value="NZ_JADCKA010000018.1"/>
</dbReference>
<feature type="transmembrane region" description="Helical" evidence="1">
    <location>
        <begin position="93"/>
        <end position="114"/>
    </location>
</feature>
<comment type="subcellular location">
    <subcellularLocation>
        <location evidence="1">Cell membrane</location>
        <topology evidence="1">Multi-pass membrane protein</topology>
    </subcellularLocation>
</comment>
<dbReference type="NCBIfam" id="NF004486">
    <property type="entry name" value="PRK05815.3-4"/>
    <property type="match status" value="1"/>
</dbReference>